<dbReference type="Pfam" id="PF00005">
    <property type="entry name" value="ABC_tran"/>
    <property type="match status" value="1"/>
</dbReference>
<dbReference type="InterPro" id="IPR003593">
    <property type="entry name" value="AAA+_ATPase"/>
</dbReference>
<dbReference type="InterPro" id="IPR050683">
    <property type="entry name" value="Bact_Polysacc_Export_ATP-bd"/>
</dbReference>
<dbReference type="Proteomes" id="UP000708576">
    <property type="component" value="Unassembled WGS sequence"/>
</dbReference>
<evidence type="ECO:0000256" key="2">
    <source>
        <dbReference type="ARBA" id="ARBA00022448"/>
    </source>
</evidence>
<comment type="similarity">
    <text evidence="1">Belongs to the ABC transporter superfamily.</text>
</comment>
<evidence type="ECO:0000313" key="7">
    <source>
        <dbReference type="Proteomes" id="UP000708576"/>
    </source>
</evidence>
<dbReference type="GO" id="GO:0005524">
    <property type="term" value="F:ATP binding"/>
    <property type="evidence" value="ECO:0007669"/>
    <property type="project" value="UniProtKB-KW"/>
</dbReference>
<feature type="domain" description="ABC transporter" evidence="5">
    <location>
        <begin position="43"/>
        <end position="268"/>
    </location>
</feature>
<comment type="caution">
    <text evidence="6">The sequence shown here is derived from an EMBL/GenBank/DDBJ whole genome shotgun (WGS) entry which is preliminary data.</text>
</comment>
<dbReference type="InterPro" id="IPR027417">
    <property type="entry name" value="P-loop_NTPase"/>
</dbReference>
<dbReference type="SUPFAM" id="SSF52540">
    <property type="entry name" value="P-loop containing nucleoside triphosphate hydrolases"/>
    <property type="match status" value="1"/>
</dbReference>
<protein>
    <submittedName>
        <fullName evidence="6">ATP-binding cassette domain-containing protein</fullName>
    </submittedName>
</protein>
<sequence length="431" mass="47893">MKPIIKIENVSKQYRLGTIGTGTLSHDLNRWWSKMRGKGDPILKIGEINDRANKGNSEYVWALRNINFEVMPGEVVGIIGKNGAGKSTLLKILSKVTGPTTGSIQYDGRIGSLLEVGTGFHPELTGRENIFLNGAILGMSKSEIRSKLDEIVDFSGCERYIDTPVKRYSSGMKVRLGFAVAAHLEPEILVVDEVLAVGDAEFQKKAIGKMQDVSRNDGRTVLFVSHSMGAIQSLCSRSVILDAGGVKFDGDVKEGIEIYLNDGNKGLNGSDLSTYTDRKGHLKGKLIDLSVGYEYQNKVVLDSKKIPIGSNLIIRSKIDNISAEVRKFDFSIIITDRYGVRVTCVSNEFTKKELILEKGVNEFEYKVFNLSLLPDIYYFRIWMKDQYGVMDVIDDVMEIEVVESNILGSTALPNSKLHGYVLFQQEQNKIS</sequence>
<keyword evidence="3" id="KW-0547">Nucleotide-binding</keyword>
<organism evidence="6 7">
    <name type="scientific">Carboxylicivirga linearis</name>
    <dbReference type="NCBI Taxonomy" id="1628157"/>
    <lineage>
        <taxon>Bacteria</taxon>
        <taxon>Pseudomonadati</taxon>
        <taxon>Bacteroidota</taxon>
        <taxon>Bacteroidia</taxon>
        <taxon>Marinilabiliales</taxon>
        <taxon>Marinilabiliaceae</taxon>
        <taxon>Carboxylicivirga</taxon>
    </lineage>
</organism>
<dbReference type="PROSITE" id="PS50893">
    <property type="entry name" value="ABC_TRANSPORTER_2"/>
    <property type="match status" value="1"/>
</dbReference>
<keyword evidence="7" id="KW-1185">Reference proteome</keyword>
<reference evidence="6 7" key="1">
    <citation type="journal article" date="2015" name="Int. J. Syst. Evol. Microbiol.">
        <title>Carboxylicivirga linearis sp. nov., isolated from a sea cucumber culture pond.</title>
        <authorList>
            <person name="Wang F.Q."/>
            <person name="Zhou Y.X."/>
            <person name="Lin X.Z."/>
            <person name="Chen G.J."/>
            <person name="Du Z.J."/>
        </authorList>
    </citation>
    <scope>NUCLEOTIDE SEQUENCE [LARGE SCALE GENOMIC DNA]</scope>
    <source>
        <strain evidence="6 7">FB218</strain>
    </source>
</reference>
<proteinExistence type="inferred from homology"/>
<accession>A0ABS5JX92</accession>
<dbReference type="RefSeq" id="WP_212216329.1">
    <property type="nucleotide sequence ID" value="NZ_JAGUCO010000008.1"/>
</dbReference>
<dbReference type="Gene3D" id="3.40.50.300">
    <property type="entry name" value="P-loop containing nucleotide triphosphate hydrolases"/>
    <property type="match status" value="1"/>
</dbReference>
<dbReference type="EMBL" id="JAGUCO010000008">
    <property type="protein sequence ID" value="MBS2099084.1"/>
    <property type="molecule type" value="Genomic_DNA"/>
</dbReference>
<evidence type="ECO:0000256" key="3">
    <source>
        <dbReference type="ARBA" id="ARBA00022741"/>
    </source>
</evidence>
<dbReference type="PANTHER" id="PTHR46743">
    <property type="entry name" value="TEICHOIC ACIDS EXPORT ATP-BINDING PROTEIN TAGH"/>
    <property type="match status" value="1"/>
</dbReference>
<dbReference type="InterPro" id="IPR017871">
    <property type="entry name" value="ABC_transporter-like_CS"/>
</dbReference>
<name>A0ABS5JX92_9BACT</name>
<evidence type="ECO:0000256" key="4">
    <source>
        <dbReference type="ARBA" id="ARBA00022840"/>
    </source>
</evidence>
<keyword evidence="4 6" id="KW-0067">ATP-binding</keyword>
<dbReference type="CDD" id="cd03220">
    <property type="entry name" value="ABC_KpsT_Wzt"/>
    <property type="match status" value="1"/>
</dbReference>
<evidence type="ECO:0000256" key="1">
    <source>
        <dbReference type="ARBA" id="ARBA00005417"/>
    </source>
</evidence>
<keyword evidence="2" id="KW-0813">Transport</keyword>
<gene>
    <name evidence="6" type="ORF">KEM10_12400</name>
</gene>
<dbReference type="PROSITE" id="PS00211">
    <property type="entry name" value="ABC_TRANSPORTER_1"/>
    <property type="match status" value="1"/>
</dbReference>
<evidence type="ECO:0000259" key="5">
    <source>
        <dbReference type="PROSITE" id="PS50893"/>
    </source>
</evidence>
<dbReference type="Gene3D" id="2.70.50.60">
    <property type="entry name" value="abc- transporter (atp binding component) like domain"/>
    <property type="match status" value="1"/>
</dbReference>
<dbReference type="InterPro" id="IPR003439">
    <property type="entry name" value="ABC_transporter-like_ATP-bd"/>
</dbReference>
<dbReference type="SMART" id="SM00382">
    <property type="entry name" value="AAA"/>
    <property type="match status" value="1"/>
</dbReference>
<dbReference type="InterPro" id="IPR015860">
    <property type="entry name" value="ABC_transpr_TagH-like"/>
</dbReference>
<dbReference type="PANTHER" id="PTHR46743:SF2">
    <property type="entry name" value="TEICHOIC ACIDS EXPORT ATP-BINDING PROTEIN TAGH"/>
    <property type="match status" value="1"/>
</dbReference>
<evidence type="ECO:0000313" key="6">
    <source>
        <dbReference type="EMBL" id="MBS2099084.1"/>
    </source>
</evidence>